<dbReference type="PROSITE" id="PS00086">
    <property type="entry name" value="CYTOCHROME_P450"/>
    <property type="match status" value="1"/>
</dbReference>
<dbReference type="SUPFAM" id="SSF48264">
    <property type="entry name" value="Cytochrome P450"/>
    <property type="match status" value="1"/>
</dbReference>
<dbReference type="PANTHER" id="PTHR46696">
    <property type="entry name" value="P450, PUTATIVE (EUROFUNG)-RELATED"/>
    <property type="match status" value="1"/>
</dbReference>
<dbReference type="PRINTS" id="PR00359">
    <property type="entry name" value="BP450"/>
</dbReference>
<dbReference type="InterPro" id="IPR001128">
    <property type="entry name" value="Cyt_P450"/>
</dbReference>
<dbReference type="InterPro" id="IPR036396">
    <property type="entry name" value="Cyt_P450_sf"/>
</dbReference>
<evidence type="ECO:0000256" key="1">
    <source>
        <dbReference type="ARBA" id="ARBA00010617"/>
    </source>
</evidence>
<accession>A0ABP5GJU5</accession>
<reference evidence="4" key="1">
    <citation type="journal article" date="2019" name="Int. J. Syst. Evol. Microbiol.">
        <title>The Global Catalogue of Microorganisms (GCM) 10K type strain sequencing project: providing services to taxonomists for standard genome sequencing and annotation.</title>
        <authorList>
            <consortium name="The Broad Institute Genomics Platform"/>
            <consortium name="The Broad Institute Genome Sequencing Center for Infectious Disease"/>
            <person name="Wu L."/>
            <person name="Ma J."/>
        </authorList>
    </citation>
    <scope>NUCLEOTIDE SEQUENCE [LARGE SCALE GENOMIC DNA]</scope>
    <source>
        <strain evidence="4">JCM 16014</strain>
    </source>
</reference>
<dbReference type="InterPro" id="IPR017972">
    <property type="entry name" value="Cyt_P450_CS"/>
</dbReference>
<proteinExistence type="inferred from homology"/>
<gene>
    <name evidence="3" type="ORF">GCM10009839_54500</name>
</gene>
<dbReference type="InterPro" id="IPR002397">
    <property type="entry name" value="Cyt_P450_B"/>
</dbReference>
<dbReference type="RefSeq" id="WP_344668507.1">
    <property type="nucleotide sequence ID" value="NZ_BAAAQN010000036.1"/>
</dbReference>
<name>A0ABP5GJU5_9ACTN</name>
<organism evidence="3 4">
    <name type="scientific">Catenulispora yoronensis</name>
    <dbReference type="NCBI Taxonomy" id="450799"/>
    <lineage>
        <taxon>Bacteria</taxon>
        <taxon>Bacillati</taxon>
        <taxon>Actinomycetota</taxon>
        <taxon>Actinomycetes</taxon>
        <taxon>Catenulisporales</taxon>
        <taxon>Catenulisporaceae</taxon>
        <taxon>Catenulispora</taxon>
    </lineage>
</organism>
<keyword evidence="2" id="KW-0503">Monooxygenase</keyword>
<dbReference type="Proteomes" id="UP001500751">
    <property type="component" value="Unassembled WGS sequence"/>
</dbReference>
<protein>
    <submittedName>
        <fullName evidence="3">Cytochrome P450</fullName>
    </submittedName>
</protein>
<evidence type="ECO:0000313" key="4">
    <source>
        <dbReference type="Proteomes" id="UP001500751"/>
    </source>
</evidence>
<dbReference type="Pfam" id="PF00067">
    <property type="entry name" value="p450"/>
    <property type="match status" value="1"/>
</dbReference>
<comment type="similarity">
    <text evidence="1 2">Belongs to the cytochrome P450 family.</text>
</comment>
<sequence length="428" mass="47090">MTVVDSRAAGCPVVAAAGCPVGAGQADLVDPRLYSDGSAYGLWRELQGREDLYWHQVDADRGFWSVVHYREADHVLRDTAAFTSERGTLLDLLGTDDPAGGRQLAVTDPPLHTARQARLKRELTSKAITSRREQIRALVVELLEPLGHGGVFDFATAMMAMPMWVTGTMMALPRSDWEWLTRATTQCIAADDPEFQEPGGRAATLSAAHMELFGYFQDLTGFRLRNPGTDLLSALLTTRFEGRAMSPGEVVSNCYSLLLGANVTTPHGPTFVLAEMVETGVLEDWAAHPEVNENGTGYSESLRWASPVNHVMRYATRDVVLRDTKVTAGDAVVVWLGAVNRDGQVFEDPDRFDIRRRPNKHLAFGIGPHYCVGHSVARVTLSLLFEELFGRYEEFRAAGAPERLVSNFASGYKHVPITARRRSATTEG</sequence>
<evidence type="ECO:0000256" key="2">
    <source>
        <dbReference type="RuleBase" id="RU000461"/>
    </source>
</evidence>
<dbReference type="Gene3D" id="1.10.630.10">
    <property type="entry name" value="Cytochrome P450"/>
    <property type="match status" value="1"/>
</dbReference>
<keyword evidence="2" id="KW-0349">Heme</keyword>
<dbReference type="PANTHER" id="PTHR46696:SF4">
    <property type="entry name" value="BIOTIN BIOSYNTHESIS CYTOCHROME P450"/>
    <property type="match status" value="1"/>
</dbReference>
<evidence type="ECO:0000313" key="3">
    <source>
        <dbReference type="EMBL" id="GAA2044110.1"/>
    </source>
</evidence>
<keyword evidence="4" id="KW-1185">Reference proteome</keyword>
<keyword evidence="2" id="KW-0479">Metal-binding</keyword>
<keyword evidence="2" id="KW-0408">Iron</keyword>
<dbReference type="EMBL" id="BAAAQN010000036">
    <property type="protein sequence ID" value="GAA2044110.1"/>
    <property type="molecule type" value="Genomic_DNA"/>
</dbReference>
<comment type="caution">
    <text evidence="3">The sequence shown here is derived from an EMBL/GenBank/DDBJ whole genome shotgun (WGS) entry which is preliminary data.</text>
</comment>
<dbReference type="PROSITE" id="PS51257">
    <property type="entry name" value="PROKAR_LIPOPROTEIN"/>
    <property type="match status" value="1"/>
</dbReference>
<keyword evidence="2" id="KW-0560">Oxidoreductase</keyword>